<evidence type="ECO:0000313" key="3">
    <source>
        <dbReference type="Proteomes" id="UP000232455"/>
    </source>
</evidence>
<dbReference type="Gene3D" id="3.40.50.300">
    <property type="entry name" value="P-loop containing nucleotide triphosphate hydrolases"/>
    <property type="match status" value="2"/>
</dbReference>
<dbReference type="RefSeq" id="WP_100845175.1">
    <property type="nucleotide sequence ID" value="NZ_PHHE01000001.1"/>
</dbReference>
<dbReference type="InterPro" id="IPR027417">
    <property type="entry name" value="P-loop_NTPase"/>
</dbReference>
<dbReference type="InterPro" id="IPR000212">
    <property type="entry name" value="DNA_helicase_UvrD/REP"/>
</dbReference>
<keyword evidence="3" id="KW-1185">Reference proteome</keyword>
<protein>
    <recommendedName>
        <fullName evidence="1">DNA 3'-5' helicase II</fullName>
    </recommendedName>
</protein>
<evidence type="ECO:0000256" key="1">
    <source>
        <dbReference type="ARBA" id="ARBA00034923"/>
    </source>
</evidence>
<comment type="caution">
    <text evidence="2">The sequence shown here is derived from an EMBL/GenBank/DDBJ whole genome shotgun (WGS) entry which is preliminary data.</text>
</comment>
<dbReference type="Pfam" id="PF13245">
    <property type="entry name" value="AAA_19"/>
    <property type="match status" value="1"/>
</dbReference>
<organism evidence="2 3">
    <name type="scientific">Pseudomonas baetica</name>
    <dbReference type="NCBI Taxonomy" id="674054"/>
    <lineage>
        <taxon>Bacteria</taxon>
        <taxon>Pseudomonadati</taxon>
        <taxon>Pseudomonadota</taxon>
        <taxon>Gammaproteobacteria</taxon>
        <taxon>Pseudomonadales</taxon>
        <taxon>Pseudomonadaceae</taxon>
        <taxon>Pseudomonas</taxon>
    </lineage>
</organism>
<reference evidence="2 3" key="1">
    <citation type="submission" date="2017-11" db="EMBL/GenBank/DDBJ databases">
        <title>Genome sequencing of a diverse group of Pseudomonas species.</title>
        <authorList>
            <person name="Loper J."/>
        </authorList>
    </citation>
    <scope>NUCLEOTIDE SEQUENCE [LARGE SCALE GENOMIC DNA]</scope>
    <source>
        <strain evidence="2 3">LMG 25716</strain>
    </source>
</reference>
<evidence type="ECO:0000313" key="2">
    <source>
        <dbReference type="EMBL" id="PKA67462.1"/>
    </source>
</evidence>
<dbReference type="PANTHER" id="PTHR11070:SF2">
    <property type="entry name" value="ATP-DEPENDENT DNA HELICASE SRS2"/>
    <property type="match status" value="1"/>
</dbReference>
<dbReference type="EMBL" id="PHHE01000001">
    <property type="protein sequence ID" value="PKA67462.1"/>
    <property type="molecule type" value="Genomic_DNA"/>
</dbReference>
<dbReference type="Proteomes" id="UP000232455">
    <property type="component" value="Unassembled WGS sequence"/>
</dbReference>
<proteinExistence type="predicted"/>
<accession>A0ABX4PU56</accession>
<name>A0ABX4PU56_9PSED</name>
<gene>
    <name evidence="2" type="ORF">ATI02_0161</name>
</gene>
<dbReference type="PANTHER" id="PTHR11070">
    <property type="entry name" value="UVRD / RECB / PCRA DNA HELICASE FAMILY MEMBER"/>
    <property type="match status" value="1"/>
</dbReference>
<sequence length="365" mass="40946">MKLPLLDDLIDEQMQIYDAPPDRNLFVLGPPGSGKTTMAVHRTQYLRNLKRSAVLITRNRMLAALAAQLGNGTVATKTMSTFFTTDFFTRFNFAAPQPVRPFHYDWPAVMAQYEAANVEPTLDHLIIDEGQNLPAEFYAWAVRYGAKTVTVFADEDQTTDSQRASIQDIRNAPMPNPVRLKENHRNTEEIAWVAEHFHHRANTLPPGIIRRGRGGSVPRLEPISSWADAVSLIANGYRNRGGSIGVIVHKVKDAQTLQTLLQAALPPDTRVDAYTHESPRGSEHRIKLMTPGITVLTSLAVIGLEFNAVYLQDLFRSTPESLTDEQRRLYMLCARARDHLTIFNGLPPLTQHQISRLPAPNLLNR</sequence>
<dbReference type="SUPFAM" id="SSF52540">
    <property type="entry name" value="P-loop containing nucleoside triphosphate hydrolases"/>
    <property type="match status" value="1"/>
</dbReference>